<reference evidence="2" key="1">
    <citation type="submission" date="2022-03" db="EMBL/GenBank/DDBJ databases">
        <authorList>
            <person name="Sayadi A."/>
        </authorList>
    </citation>
    <scope>NUCLEOTIDE SEQUENCE</scope>
</reference>
<evidence type="ECO:0000313" key="3">
    <source>
        <dbReference type="Proteomes" id="UP001152888"/>
    </source>
</evidence>
<organism evidence="2 3">
    <name type="scientific">Acanthoscelides obtectus</name>
    <name type="common">Bean weevil</name>
    <name type="synonym">Bruchus obtectus</name>
    <dbReference type="NCBI Taxonomy" id="200917"/>
    <lineage>
        <taxon>Eukaryota</taxon>
        <taxon>Metazoa</taxon>
        <taxon>Ecdysozoa</taxon>
        <taxon>Arthropoda</taxon>
        <taxon>Hexapoda</taxon>
        <taxon>Insecta</taxon>
        <taxon>Pterygota</taxon>
        <taxon>Neoptera</taxon>
        <taxon>Endopterygota</taxon>
        <taxon>Coleoptera</taxon>
        <taxon>Polyphaga</taxon>
        <taxon>Cucujiformia</taxon>
        <taxon>Chrysomeloidea</taxon>
        <taxon>Chrysomelidae</taxon>
        <taxon>Bruchinae</taxon>
        <taxon>Bruchini</taxon>
        <taxon>Acanthoscelides</taxon>
    </lineage>
</organism>
<dbReference type="AlphaFoldDB" id="A0A9P0KGF7"/>
<gene>
    <name evidence="2" type="ORF">ACAOBT_LOCUS10115</name>
</gene>
<name>A0A9P0KGF7_ACAOB</name>
<feature type="compositionally biased region" description="Low complexity" evidence="1">
    <location>
        <begin position="45"/>
        <end position="57"/>
    </location>
</feature>
<protein>
    <submittedName>
        <fullName evidence="2">Uncharacterized protein</fullName>
    </submittedName>
</protein>
<dbReference type="OrthoDB" id="5586at2759"/>
<evidence type="ECO:0000313" key="2">
    <source>
        <dbReference type="EMBL" id="CAH1972635.1"/>
    </source>
</evidence>
<evidence type="ECO:0000256" key="1">
    <source>
        <dbReference type="SAM" id="MobiDB-lite"/>
    </source>
</evidence>
<feature type="region of interest" description="Disordered" evidence="1">
    <location>
        <begin position="35"/>
        <end position="78"/>
    </location>
</feature>
<sequence>MRLRLPSYELPVKLRPPRARAALFRPYPVQRRLKWPRWREEENRQTPTISPPSQSRSPTRRRPSTRTGSPGVWDRPIC</sequence>
<dbReference type="EMBL" id="CAKOFQ010006801">
    <property type="protein sequence ID" value="CAH1972635.1"/>
    <property type="molecule type" value="Genomic_DNA"/>
</dbReference>
<comment type="caution">
    <text evidence="2">The sequence shown here is derived from an EMBL/GenBank/DDBJ whole genome shotgun (WGS) entry which is preliminary data.</text>
</comment>
<proteinExistence type="predicted"/>
<dbReference type="Proteomes" id="UP001152888">
    <property type="component" value="Unassembled WGS sequence"/>
</dbReference>
<keyword evidence="3" id="KW-1185">Reference proteome</keyword>
<accession>A0A9P0KGF7</accession>